<reference evidence="2 3" key="1">
    <citation type="submission" date="2024-07" db="EMBL/GenBank/DDBJ databases">
        <title>Section-level genome sequencing and comparative genomics of Aspergillus sections Usti and Cavernicolus.</title>
        <authorList>
            <consortium name="Lawrence Berkeley National Laboratory"/>
            <person name="Nybo J.L."/>
            <person name="Vesth T.C."/>
            <person name="Theobald S."/>
            <person name="Frisvad J.C."/>
            <person name="Larsen T.O."/>
            <person name="Kjaerboelling I."/>
            <person name="Rothschild-Mancinelli K."/>
            <person name="Lyhne E.K."/>
            <person name="Kogle M.E."/>
            <person name="Barry K."/>
            <person name="Clum A."/>
            <person name="Na H."/>
            <person name="Ledsgaard L."/>
            <person name="Lin J."/>
            <person name="Lipzen A."/>
            <person name="Kuo A."/>
            <person name="Riley R."/>
            <person name="Mondo S."/>
            <person name="Labutti K."/>
            <person name="Haridas S."/>
            <person name="Pangalinan J."/>
            <person name="Salamov A.A."/>
            <person name="Simmons B.A."/>
            <person name="Magnuson J.K."/>
            <person name="Chen J."/>
            <person name="Drula E."/>
            <person name="Henrissat B."/>
            <person name="Wiebenga A."/>
            <person name="Lubbers R.J."/>
            <person name="Gomes A.C."/>
            <person name="Makela M.R."/>
            <person name="Stajich J."/>
            <person name="Grigoriev I.V."/>
            <person name="Mortensen U.H."/>
            <person name="De Vries R.P."/>
            <person name="Baker S.E."/>
            <person name="Andersen M.R."/>
        </authorList>
    </citation>
    <scope>NUCLEOTIDE SEQUENCE [LARGE SCALE GENOMIC DNA]</scope>
    <source>
        <strain evidence="2 3">CBS 123904</strain>
    </source>
</reference>
<sequence>MPQRIRLGEFTVQKYSAQWASRASPSTPRLSGPTSSANLHQWNSAAPAGARADSQGGQRLKKSRIEAVPRPNRVGVQERLSRWERVAALRRAINDTREDLSRWSSLIWALPQCFRMIYTVSILASACGTALSRSVTSDFLVDKTDTRGQ</sequence>
<feature type="region of interest" description="Disordered" evidence="1">
    <location>
        <begin position="18"/>
        <end position="68"/>
    </location>
</feature>
<dbReference type="EMBL" id="JBFXLU010000090">
    <property type="protein sequence ID" value="KAL2843370.1"/>
    <property type="molecule type" value="Genomic_DNA"/>
</dbReference>
<protein>
    <submittedName>
        <fullName evidence="2">Uncharacterized protein</fullName>
    </submittedName>
</protein>
<evidence type="ECO:0000313" key="3">
    <source>
        <dbReference type="Proteomes" id="UP001610446"/>
    </source>
</evidence>
<dbReference type="Proteomes" id="UP001610446">
    <property type="component" value="Unassembled WGS sequence"/>
</dbReference>
<keyword evidence="3" id="KW-1185">Reference proteome</keyword>
<evidence type="ECO:0000313" key="2">
    <source>
        <dbReference type="EMBL" id="KAL2843370.1"/>
    </source>
</evidence>
<accession>A0ABR4JTL3</accession>
<evidence type="ECO:0000256" key="1">
    <source>
        <dbReference type="SAM" id="MobiDB-lite"/>
    </source>
</evidence>
<proteinExistence type="predicted"/>
<comment type="caution">
    <text evidence="2">The sequence shown here is derived from an EMBL/GenBank/DDBJ whole genome shotgun (WGS) entry which is preliminary data.</text>
</comment>
<feature type="compositionally biased region" description="Polar residues" evidence="1">
    <location>
        <begin position="18"/>
        <end position="44"/>
    </location>
</feature>
<organism evidence="2 3">
    <name type="scientific">Aspergillus pseudoustus</name>
    <dbReference type="NCBI Taxonomy" id="1810923"/>
    <lineage>
        <taxon>Eukaryota</taxon>
        <taxon>Fungi</taxon>
        <taxon>Dikarya</taxon>
        <taxon>Ascomycota</taxon>
        <taxon>Pezizomycotina</taxon>
        <taxon>Eurotiomycetes</taxon>
        <taxon>Eurotiomycetidae</taxon>
        <taxon>Eurotiales</taxon>
        <taxon>Aspergillaceae</taxon>
        <taxon>Aspergillus</taxon>
        <taxon>Aspergillus subgen. Nidulantes</taxon>
    </lineage>
</organism>
<name>A0ABR4JTL3_9EURO</name>
<gene>
    <name evidence="2" type="ORF">BJY01DRAFT_215830</name>
</gene>